<evidence type="ECO:0000259" key="2">
    <source>
        <dbReference type="Pfam" id="PF13005"/>
    </source>
</evidence>
<dbReference type="Pfam" id="PF03050">
    <property type="entry name" value="DDE_Tnp_IS66"/>
    <property type="match status" value="1"/>
</dbReference>
<dbReference type="PANTHER" id="PTHR33678:SF1">
    <property type="entry name" value="BLL1576 PROTEIN"/>
    <property type="match status" value="1"/>
</dbReference>
<evidence type="ECO:0000313" key="4">
    <source>
        <dbReference type="Proteomes" id="UP000018766"/>
    </source>
</evidence>
<dbReference type="Pfam" id="PF13005">
    <property type="entry name" value="zf-IS66"/>
    <property type="match status" value="1"/>
</dbReference>
<protein>
    <submittedName>
        <fullName evidence="3">Uncharacterized protein</fullName>
    </submittedName>
</protein>
<dbReference type="EMBL" id="AYSV01000145">
    <property type="protein sequence ID" value="ETD66388.1"/>
    <property type="molecule type" value="Genomic_DNA"/>
</dbReference>
<feature type="domain" description="Transposase IS66 zinc-finger binding" evidence="2">
    <location>
        <begin position="2"/>
        <end position="27"/>
    </location>
</feature>
<dbReference type="InterPro" id="IPR024474">
    <property type="entry name" value="Znf_dom_IS66"/>
</dbReference>
<accession>V8FRP7</accession>
<dbReference type="PANTHER" id="PTHR33678">
    <property type="entry name" value="BLL1576 PROTEIN"/>
    <property type="match status" value="1"/>
</dbReference>
<reference evidence="3 4" key="1">
    <citation type="submission" date="2013-11" db="EMBL/GenBank/DDBJ databases">
        <title>Genomic analysis of Pelistega sp. HM-7.</title>
        <authorList>
            <person name="Kumbhare S.V."/>
            <person name="Shetty S.A."/>
            <person name="Sharma O."/>
            <person name="Dhotre D.P."/>
        </authorList>
    </citation>
    <scope>NUCLEOTIDE SEQUENCE [LARGE SCALE GENOMIC DNA]</scope>
    <source>
        <strain evidence="3 4">HM-7</strain>
    </source>
</reference>
<comment type="caution">
    <text evidence="3">The sequence shown here is derived from an EMBL/GenBank/DDBJ whole genome shotgun (WGS) entry which is preliminary data.</text>
</comment>
<organism evidence="3 4">
    <name type="scientific">Pelistega indica</name>
    <dbReference type="NCBI Taxonomy" id="1414851"/>
    <lineage>
        <taxon>Bacteria</taxon>
        <taxon>Pseudomonadati</taxon>
        <taxon>Pseudomonadota</taxon>
        <taxon>Betaproteobacteria</taxon>
        <taxon>Burkholderiales</taxon>
        <taxon>Alcaligenaceae</taxon>
        <taxon>Pelistega</taxon>
    </lineage>
</organism>
<dbReference type="Proteomes" id="UP000018766">
    <property type="component" value="Unassembled WGS sequence"/>
</dbReference>
<evidence type="ECO:0000259" key="1">
    <source>
        <dbReference type="Pfam" id="PF03050"/>
    </source>
</evidence>
<dbReference type="InterPro" id="IPR004291">
    <property type="entry name" value="Transposase_IS66_central"/>
</dbReference>
<proteinExistence type="predicted"/>
<evidence type="ECO:0000313" key="3">
    <source>
        <dbReference type="EMBL" id="ETD66388.1"/>
    </source>
</evidence>
<sequence>MSQKLDYVPGTFSVENHIRPKYVCDCCKTLNQAPVPPHIIDKGLATTGLLATVLIMKYADHLPLHRQEAIFERSGKCIYLHYFFPQ</sequence>
<feature type="domain" description="Transposase IS66 central" evidence="1">
    <location>
        <begin position="42"/>
        <end position="75"/>
    </location>
</feature>
<gene>
    <name evidence="3" type="ORF">V757_12725</name>
</gene>
<dbReference type="InterPro" id="IPR052344">
    <property type="entry name" value="Transposase-related"/>
</dbReference>
<name>V8FRP7_9BURK</name>
<dbReference type="AlphaFoldDB" id="V8FRP7"/>
<keyword evidence="4" id="KW-1185">Reference proteome</keyword>